<evidence type="ECO:0000313" key="1">
    <source>
        <dbReference type="EMBL" id="CAL6063172.1"/>
    </source>
</evidence>
<reference evidence="1 2" key="1">
    <citation type="submission" date="2024-07" db="EMBL/GenBank/DDBJ databases">
        <authorList>
            <person name="Akdeniz Z."/>
        </authorList>
    </citation>
    <scope>NUCLEOTIDE SEQUENCE [LARGE SCALE GENOMIC DNA]</scope>
</reference>
<accession>A0ABP1KJD1</accession>
<evidence type="ECO:0000313" key="2">
    <source>
        <dbReference type="Proteomes" id="UP001642409"/>
    </source>
</evidence>
<protein>
    <submittedName>
        <fullName evidence="1">Hypothetical_protein</fullName>
    </submittedName>
</protein>
<comment type="caution">
    <text evidence="1">The sequence shown here is derived from an EMBL/GenBank/DDBJ whole genome shotgun (WGS) entry which is preliminary data.</text>
</comment>
<proteinExistence type="predicted"/>
<name>A0ABP1KJD1_9EUKA</name>
<organism evidence="1 2">
    <name type="scientific">Hexamita inflata</name>
    <dbReference type="NCBI Taxonomy" id="28002"/>
    <lineage>
        <taxon>Eukaryota</taxon>
        <taxon>Metamonada</taxon>
        <taxon>Diplomonadida</taxon>
        <taxon>Hexamitidae</taxon>
        <taxon>Hexamitinae</taxon>
        <taxon>Hexamita</taxon>
    </lineage>
</organism>
<sequence length="269" mass="31294">MNILFVQSLGSGPVSHIRSKIMSFKFWNLSNTYLKQYAVWLVSMMCTEANYVLSRKINFHFKCNNNTSTHSLYKKLHRLLYPNTRCNDVQKVAVDIMMMPDAHYNRFWNQMSYDFDIIPSTLINRFQNIVTDSLHMQSKIAQPDSKTASQIFNESASVSSQSLGNLKFQTCLVDVISVITGKMPQINQISVLFKKHQKQILSEMSKQLELSEESLIKLYEAQQTFQRLNSYKLSQADKQLLQELNRKRPALKPNQIVDIFVSERQSNYK</sequence>
<gene>
    <name evidence="1" type="ORF">HINF_LOCUS50737</name>
</gene>
<dbReference type="EMBL" id="CAXDID020000244">
    <property type="protein sequence ID" value="CAL6063172.1"/>
    <property type="molecule type" value="Genomic_DNA"/>
</dbReference>
<keyword evidence="2" id="KW-1185">Reference proteome</keyword>
<dbReference type="Proteomes" id="UP001642409">
    <property type="component" value="Unassembled WGS sequence"/>
</dbReference>